<dbReference type="AlphaFoldDB" id="A0A9N9J8I4"/>
<dbReference type="OrthoDB" id="2432520at2759"/>
<evidence type="ECO:0000313" key="2">
    <source>
        <dbReference type="Proteomes" id="UP000789759"/>
    </source>
</evidence>
<name>A0A9N9J8I4_9GLOM</name>
<evidence type="ECO:0000313" key="1">
    <source>
        <dbReference type="EMBL" id="CAG8767335.1"/>
    </source>
</evidence>
<dbReference type="Proteomes" id="UP000789759">
    <property type="component" value="Unassembled WGS sequence"/>
</dbReference>
<accession>A0A9N9J8I4</accession>
<organism evidence="1 2">
    <name type="scientific">Cetraspora pellucida</name>
    <dbReference type="NCBI Taxonomy" id="1433469"/>
    <lineage>
        <taxon>Eukaryota</taxon>
        <taxon>Fungi</taxon>
        <taxon>Fungi incertae sedis</taxon>
        <taxon>Mucoromycota</taxon>
        <taxon>Glomeromycotina</taxon>
        <taxon>Glomeromycetes</taxon>
        <taxon>Diversisporales</taxon>
        <taxon>Gigasporaceae</taxon>
        <taxon>Cetraspora</taxon>
    </lineage>
</organism>
<comment type="caution">
    <text evidence="1">The sequence shown here is derived from an EMBL/GenBank/DDBJ whole genome shotgun (WGS) entry which is preliminary data.</text>
</comment>
<reference evidence="1" key="1">
    <citation type="submission" date="2021-06" db="EMBL/GenBank/DDBJ databases">
        <authorList>
            <person name="Kallberg Y."/>
            <person name="Tangrot J."/>
            <person name="Rosling A."/>
        </authorList>
    </citation>
    <scope>NUCLEOTIDE SEQUENCE</scope>
    <source>
        <strain evidence="1">FL966</strain>
    </source>
</reference>
<dbReference type="CDD" id="cd00303">
    <property type="entry name" value="retropepsin_like"/>
    <property type="match status" value="1"/>
</dbReference>
<feature type="non-terminal residue" evidence="1">
    <location>
        <position position="347"/>
    </location>
</feature>
<proteinExistence type="predicted"/>
<dbReference type="PANTHER" id="PTHR15503:SF22">
    <property type="entry name" value="TRANSPOSON TY3-I GAG POLYPROTEIN"/>
    <property type="match status" value="1"/>
</dbReference>
<protein>
    <submittedName>
        <fullName evidence="1">588_t:CDS:1</fullName>
    </submittedName>
</protein>
<keyword evidence="2" id="KW-1185">Reference proteome</keyword>
<dbReference type="InterPro" id="IPR032567">
    <property type="entry name" value="RTL1-rel"/>
</dbReference>
<gene>
    <name evidence="1" type="ORF">CPELLU_LOCUS15658</name>
</gene>
<sequence>LLEDFEALIKEFKATFGTRPASSYASEFRQIVSDLNWGEAAMIDQFRTGLKNKAIRTKAEMFKGPNLGKRFKPSPSNYMNPLTEPMQIDTLRYKPLLDEEKNQRHANRLCLYCGEQGYIAKAAPATVRGLRLKQDVNSTPRRPSTRFPTNALTIGLSLHLSDGSKVNLAALIDSGVSACFLDIAFAKQHNIPFQVKKTSLTVKVIDSREIFSGNVMHEMGLTWLALHNPTINWCNRLITFSDPSCKAQCLNILTSNPHQAQTYVVQVFTALASSSYPTEIHVISEKYQDYSDIFNKKEANKLPESWPHDCTIDLLPDKQPLWGPIYGLTTKELEKTWKKDLSGTSSP</sequence>
<dbReference type="EMBL" id="CAJVQA010021121">
    <property type="protein sequence ID" value="CAG8767335.1"/>
    <property type="molecule type" value="Genomic_DNA"/>
</dbReference>
<dbReference type="PANTHER" id="PTHR15503">
    <property type="entry name" value="LDOC1 RELATED"/>
    <property type="match status" value="1"/>
</dbReference>